<reference evidence="3 4" key="1">
    <citation type="journal article" date="2022" name="Allergy">
        <title>Genome assembly and annotation of Periplaneta americana reveal a comprehensive cockroach allergen profile.</title>
        <authorList>
            <person name="Wang L."/>
            <person name="Xiong Q."/>
            <person name="Saelim N."/>
            <person name="Wang L."/>
            <person name="Nong W."/>
            <person name="Wan A.T."/>
            <person name="Shi M."/>
            <person name="Liu X."/>
            <person name="Cao Q."/>
            <person name="Hui J.H.L."/>
            <person name="Sookrung N."/>
            <person name="Leung T.F."/>
            <person name="Tungtrongchitr A."/>
            <person name="Tsui S.K.W."/>
        </authorList>
    </citation>
    <scope>NUCLEOTIDE SEQUENCE [LARGE SCALE GENOMIC DNA]</scope>
    <source>
        <strain evidence="3">PWHHKU_190912</strain>
    </source>
</reference>
<evidence type="ECO:0000259" key="2">
    <source>
        <dbReference type="Pfam" id="PF13843"/>
    </source>
</evidence>
<accession>A0ABQ8S6U9</accession>
<feature type="domain" description="PiggyBac transposable element-derived protein" evidence="2">
    <location>
        <begin position="116"/>
        <end position="384"/>
    </location>
</feature>
<dbReference type="PANTHER" id="PTHR46599">
    <property type="entry name" value="PIGGYBAC TRANSPOSABLE ELEMENT-DERIVED PROTEIN 4"/>
    <property type="match status" value="1"/>
</dbReference>
<gene>
    <name evidence="3" type="ORF">ANN_21965</name>
</gene>
<dbReference type="InterPro" id="IPR029526">
    <property type="entry name" value="PGBD"/>
</dbReference>
<name>A0ABQ8S6U9_PERAM</name>
<dbReference type="Proteomes" id="UP001148838">
    <property type="component" value="Unassembled WGS sequence"/>
</dbReference>
<feature type="region of interest" description="Disordered" evidence="1">
    <location>
        <begin position="83"/>
        <end position="104"/>
    </location>
</feature>
<comment type="caution">
    <text evidence="3">The sequence shown here is derived from an EMBL/GenBank/DDBJ whole genome shotgun (WGS) entry which is preliminary data.</text>
</comment>
<sequence length="403" mass="46598">MSVQCNKYLSDKEIQEDLHNSWDQNFIVSDEDVSEVEDNIVQYNDTAPVSESEDDMNDSVADNDNINNTSVREYVAKSGRRYLSQPPRGRRRSTQNIIRERPGLRPEGNVTSILDSFSKFFTSDIIRIIVQYTNKEAQRKGINVTNETEIMSLIGMFILMAANDDTKLDYHDLWSERFGRPVYLATMSRNRFRELVKVIRFDDKNTREDRRKGDKFAPLREVFELMNETFLQYYCPGESVVIDEMLSLFRGRCPFKVFMKEKPGKYGVLIRILADCKERYVLRMEVYAGKTEDSTPESRGPKSIVKRLATPLKGSGRNITTDRYYTSVELAEELYTDYGLTLVGTMQTKRKHIPEELKTTKIGRFTLANSLSQIPIQETHLLLWFLTSPVKSPKNPCITVYTA</sequence>
<evidence type="ECO:0000313" key="4">
    <source>
        <dbReference type="Proteomes" id="UP001148838"/>
    </source>
</evidence>
<dbReference type="EMBL" id="JAJSOF020000033">
    <property type="protein sequence ID" value="KAJ4429761.1"/>
    <property type="molecule type" value="Genomic_DNA"/>
</dbReference>
<organism evidence="3 4">
    <name type="scientific">Periplaneta americana</name>
    <name type="common">American cockroach</name>
    <name type="synonym">Blatta americana</name>
    <dbReference type="NCBI Taxonomy" id="6978"/>
    <lineage>
        <taxon>Eukaryota</taxon>
        <taxon>Metazoa</taxon>
        <taxon>Ecdysozoa</taxon>
        <taxon>Arthropoda</taxon>
        <taxon>Hexapoda</taxon>
        <taxon>Insecta</taxon>
        <taxon>Pterygota</taxon>
        <taxon>Neoptera</taxon>
        <taxon>Polyneoptera</taxon>
        <taxon>Dictyoptera</taxon>
        <taxon>Blattodea</taxon>
        <taxon>Blattoidea</taxon>
        <taxon>Blattidae</taxon>
        <taxon>Blattinae</taxon>
        <taxon>Periplaneta</taxon>
    </lineage>
</organism>
<evidence type="ECO:0000313" key="3">
    <source>
        <dbReference type="EMBL" id="KAJ4429761.1"/>
    </source>
</evidence>
<evidence type="ECO:0000256" key="1">
    <source>
        <dbReference type="SAM" id="MobiDB-lite"/>
    </source>
</evidence>
<dbReference type="PANTHER" id="PTHR46599:SF6">
    <property type="entry name" value="DUAL SPECIFICITY PHOSPHATASE 26"/>
    <property type="match status" value="1"/>
</dbReference>
<keyword evidence="4" id="KW-1185">Reference proteome</keyword>
<protein>
    <recommendedName>
        <fullName evidence="2">PiggyBac transposable element-derived protein domain-containing protein</fullName>
    </recommendedName>
</protein>
<proteinExistence type="predicted"/>
<dbReference type="Pfam" id="PF13843">
    <property type="entry name" value="DDE_Tnp_1_7"/>
    <property type="match status" value="1"/>
</dbReference>